<evidence type="ECO:0000313" key="3">
    <source>
        <dbReference type="Proteomes" id="UP000694864"/>
    </source>
</evidence>
<feature type="domain" description="Retrovirus-related Pol polyprotein from transposon TNT 1-94-like beta-barrel" evidence="2">
    <location>
        <begin position="268"/>
        <end position="341"/>
    </location>
</feature>
<feature type="compositionally biased region" description="Basic residues" evidence="1">
    <location>
        <begin position="197"/>
        <end position="207"/>
    </location>
</feature>
<dbReference type="Proteomes" id="UP000694864">
    <property type="component" value="Chromosome 14"/>
</dbReference>
<dbReference type="InterPro" id="IPR054722">
    <property type="entry name" value="PolX-like_BBD"/>
</dbReference>
<keyword evidence="3" id="KW-1185">Reference proteome</keyword>
<gene>
    <name evidence="4" type="primary">LOC104744124</name>
</gene>
<reference evidence="3" key="1">
    <citation type="journal article" date="2014" name="Nat. Commun.">
        <title>The emerging biofuel crop Camelina sativa retains a highly undifferentiated hexaploid genome structure.</title>
        <authorList>
            <person name="Kagale S."/>
            <person name="Koh C."/>
            <person name="Nixon J."/>
            <person name="Bollina V."/>
            <person name="Clarke W.E."/>
            <person name="Tuteja R."/>
            <person name="Spillane C."/>
            <person name="Robinson S.J."/>
            <person name="Links M.G."/>
            <person name="Clarke C."/>
            <person name="Higgins E.E."/>
            <person name="Huebert T."/>
            <person name="Sharpe A.G."/>
            <person name="Parkin I.A."/>
        </authorList>
    </citation>
    <scope>NUCLEOTIDE SEQUENCE [LARGE SCALE GENOMIC DNA]</scope>
    <source>
        <strain evidence="3">cv. DH55</strain>
    </source>
</reference>
<reference evidence="4" key="2">
    <citation type="submission" date="2025-08" db="UniProtKB">
        <authorList>
            <consortium name="RefSeq"/>
        </authorList>
    </citation>
    <scope>IDENTIFICATION</scope>
    <source>
        <tissue evidence="4">Leaf</tissue>
    </source>
</reference>
<evidence type="ECO:0000313" key="4">
    <source>
        <dbReference type="RefSeq" id="XP_010463443.1"/>
    </source>
</evidence>
<dbReference type="PANTHER" id="PTHR47481:SF41">
    <property type="entry name" value="COPIA-LIKE POLYPROTEIN_RETROTRANSPOSON"/>
    <property type="match status" value="1"/>
</dbReference>
<dbReference type="RefSeq" id="XP_010463443.1">
    <property type="nucleotide sequence ID" value="XM_010465141.1"/>
</dbReference>
<organism evidence="3 4">
    <name type="scientific">Camelina sativa</name>
    <name type="common">False flax</name>
    <name type="synonym">Myagrum sativum</name>
    <dbReference type="NCBI Taxonomy" id="90675"/>
    <lineage>
        <taxon>Eukaryota</taxon>
        <taxon>Viridiplantae</taxon>
        <taxon>Streptophyta</taxon>
        <taxon>Embryophyta</taxon>
        <taxon>Tracheophyta</taxon>
        <taxon>Spermatophyta</taxon>
        <taxon>Magnoliopsida</taxon>
        <taxon>eudicotyledons</taxon>
        <taxon>Gunneridae</taxon>
        <taxon>Pentapetalae</taxon>
        <taxon>rosids</taxon>
        <taxon>malvids</taxon>
        <taxon>Brassicales</taxon>
        <taxon>Brassicaceae</taxon>
        <taxon>Camelineae</taxon>
        <taxon>Camelina</taxon>
    </lineage>
</organism>
<protein>
    <submittedName>
        <fullName evidence="4">Uncharacterized protein LOC104744124</fullName>
    </submittedName>
</protein>
<name>A0ABM0VZ53_CAMSA</name>
<proteinExistence type="predicted"/>
<evidence type="ECO:0000259" key="2">
    <source>
        <dbReference type="Pfam" id="PF22936"/>
    </source>
</evidence>
<dbReference type="Pfam" id="PF14223">
    <property type="entry name" value="Retrotran_gag_2"/>
    <property type="match status" value="1"/>
</dbReference>
<dbReference type="Pfam" id="PF22936">
    <property type="entry name" value="Pol_BBD"/>
    <property type="match status" value="1"/>
</dbReference>
<accession>A0ABM0VZ53</accession>
<sequence length="352" mass="38815">MFDVSGHSDGTLLPTSDADAVWYKRDGLVKLWIYGTHALPLFHSSFKTGGSARDIWLRVENQFRNNKEARAIQLDNELRTMEIKDLSIRDYFQKIKSVADLLANVDAAVNDRNLVMYLLNGLNEKFDNILNVIKHKEPFPSFDVAKSMLELEENHLKKVTRSSAAHHDHSSSSTALTVTAPSQQSVSNRSRFNNNNRGKRFNIRGRGGRGNNTGSNRPSWGSQWPHGRFPHSASSSHPHPPQANFVEFQQLMQSYVTESLNDPSASDWFMDTGTTAHLTPTAGIVNSTLNSSTTNSVIVGNGSLIPVTSSGNTTFSTQTKPLHLKNVLVAPNIVKNLISCEGSSKSDTSAPL</sequence>
<feature type="compositionally biased region" description="Polar residues" evidence="1">
    <location>
        <begin position="176"/>
        <end position="187"/>
    </location>
</feature>
<dbReference type="PANTHER" id="PTHR47481">
    <property type="match status" value="1"/>
</dbReference>
<feature type="region of interest" description="Disordered" evidence="1">
    <location>
        <begin position="159"/>
        <end position="242"/>
    </location>
</feature>
<dbReference type="GeneID" id="104744124"/>
<evidence type="ECO:0000256" key="1">
    <source>
        <dbReference type="SAM" id="MobiDB-lite"/>
    </source>
</evidence>